<dbReference type="AlphaFoldDB" id="A5G0W7"/>
<dbReference type="SUPFAM" id="SSF56747">
    <property type="entry name" value="Prim-pol domain"/>
    <property type="match status" value="1"/>
</dbReference>
<dbReference type="SMART" id="SM00943">
    <property type="entry name" value="Prim-Pol"/>
    <property type="match status" value="1"/>
</dbReference>
<accession>A5G0W7</accession>
<organism evidence="2 3">
    <name type="scientific">Acidiphilium cryptum (strain JF-5)</name>
    <dbReference type="NCBI Taxonomy" id="349163"/>
    <lineage>
        <taxon>Bacteria</taxon>
        <taxon>Pseudomonadati</taxon>
        <taxon>Pseudomonadota</taxon>
        <taxon>Alphaproteobacteria</taxon>
        <taxon>Acetobacterales</taxon>
        <taxon>Acidocellaceae</taxon>
        <taxon>Acidiphilium</taxon>
    </lineage>
</organism>
<feature type="domain" description="DNA primase/polymerase bifunctional N-terminal" evidence="1">
    <location>
        <begin position="8"/>
        <end position="149"/>
    </location>
</feature>
<reference evidence="2 3" key="1">
    <citation type="submission" date="2007-05" db="EMBL/GenBank/DDBJ databases">
        <title>Complete sequence of chromosome of Acidiphilium cryptum JF-5.</title>
        <authorList>
            <consortium name="US DOE Joint Genome Institute"/>
            <person name="Copeland A."/>
            <person name="Lucas S."/>
            <person name="Lapidus A."/>
            <person name="Barry K."/>
            <person name="Detter J.C."/>
            <person name="Glavina del Rio T."/>
            <person name="Hammon N."/>
            <person name="Israni S."/>
            <person name="Dalin E."/>
            <person name="Tice H."/>
            <person name="Pitluck S."/>
            <person name="Sims D."/>
            <person name="Brettin T."/>
            <person name="Bruce D."/>
            <person name="Han C."/>
            <person name="Schmutz J."/>
            <person name="Larimer F."/>
            <person name="Land M."/>
            <person name="Hauser L."/>
            <person name="Kyrpides N."/>
            <person name="Kim E."/>
            <person name="Magnuson T."/>
            <person name="Richardson P."/>
        </authorList>
    </citation>
    <scope>NUCLEOTIDE SEQUENCE [LARGE SCALE GENOMIC DNA]</scope>
    <source>
        <strain evidence="2 3">JF-5</strain>
    </source>
</reference>
<dbReference type="HOGENOM" id="CLU_1665637_0_0_5"/>
<dbReference type="EMBL" id="CP000697">
    <property type="protein sequence ID" value="ABQ31499.1"/>
    <property type="molecule type" value="Genomic_DNA"/>
</dbReference>
<dbReference type="CDD" id="cd04859">
    <property type="entry name" value="Prim_Pol"/>
    <property type="match status" value="1"/>
</dbReference>
<dbReference type="Proteomes" id="UP000000245">
    <property type="component" value="Chromosome"/>
</dbReference>
<dbReference type="KEGG" id="acr:Acry_2304"/>
<evidence type="ECO:0000313" key="3">
    <source>
        <dbReference type="Proteomes" id="UP000000245"/>
    </source>
</evidence>
<dbReference type="STRING" id="349163.Acry_2304"/>
<dbReference type="RefSeq" id="WP_012039952.1">
    <property type="nucleotide sequence ID" value="NC_009484.1"/>
</dbReference>
<sequence>MAKILDTALDLAAAGRAVFPVGNDKAPRCPRGHLAASTDPAVIRAMHRDFGFVLVGVATGERSGIAALDIDNKPGGLDWFEANRDKLPATRTHRTRSGGLHLWFKHRAGLRSSVSAIAPGIDIRADGGSCADSGLNSPGIPILTRPGFRELFAHLFRD</sequence>
<gene>
    <name evidence="2" type="ordered locus">Acry_2304</name>
</gene>
<evidence type="ECO:0000259" key="1">
    <source>
        <dbReference type="SMART" id="SM00943"/>
    </source>
</evidence>
<keyword evidence="3" id="KW-1185">Reference proteome</keyword>
<dbReference type="eggNOG" id="COG3598">
    <property type="taxonomic scope" value="Bacteria"/>
</dbReference>
<evidence type="ECO:0000313" key="2">
    <source>
        <dbReference type="EMBL" id="ABQ31499.1"/>
    </source>
</evidence>
<name>A5G0W7_ACICJ</name>
<protein>
    <recommendedName>
        <fullName evidence="1">DNA primase/polymerase bifunctional N-terminal domain-containing protein</fullName>
    </recommendedName>
</protein>
<dbReference type="Pfam" id="PF09250">
    <property type="entry name" value="Prim-Pol"/>
    <property type="match status" value="1"/>
</dbReference>
<proteinExistence type="predicted"/>
<dbReference type="InterPro" id="IPR015330">
    <property type="entry name" value="DNA_primase/pol_bifunc_N"/>
</dbReference>